<dbReference type="PANTHER" id="PTHR43022">
    <property type="entry name" value="PROTEIN SMF"/>
    <property type="match status" value="1"/>
</dbReference>
<sequence length="295" mass="32995">MNIEKIKLLLLKLRISKGIGISGEHKFYQWMHKNQKSVCFEDLNAKIIAQIAQLNVKNAKIFIGDFNSHAMYIRLNKNLKFCKYISIVDTDYPIALKEGYLPPNILFYQGDKQLMNHSKLLGVVGSRKHTKYAIQALQSILPDCVRLDFAIVSGLAQGVDKLSHQCTIASGGSTIAVIGTGLDKYYPAENQELQDYISKNHLVMTEYPLDTPTAKFHFPDRNRIIAALVRGVLVVEAKSHSGSLITANLALQNNREVFAIPGRINDIMSKGCNDLILAGAKPVLSFKDIVEEFQY</sequence>
<dbReference type="EMBL" id="JAJIAO010000001">
    <property type="protein sequence ID" value="MCK8624100.1"/>
    <property type="molecule type" value="Genomic_DNA"/>
</dbReference>
<protein>
    <submittedName>
        <fullName evidence="3">DNA-processing protein DprA</fullName>
    </submittedName>
</protein>
<dbReference type="SUPFAM" id="SSF102405">
    <property type="entry name" value="MCP/YpsA-like"/>
    <property type="match status" value="1"/>
</dbReference>
<accession>A0ABT0HZU3</accession>
<dbReference type="RefSeq" id="WP_248601399.1">
    <property type="nucleotide sequence ID" value="NZ_JAJIAO010000001.1"/>
</dbReference>
<evidence type="ECO:0000313" key="3">
    <source>
        <dbReference type="EMBL" id="MCK8624100.1"/>
    </source>
</evidence>
<keyword evidence="4" id="KW-1185">Reference proteome</keyword>
<gene>
    <name evidence="3" type="primary">dprA</name>
    <name evidence="3" type="ORF">LNP07_00990</name>
</gene>
<comment type="similarity">
    <text evidence="1">Belongs to the DprA/Smf family.</text>
</comment>
<evidence type="ECO:0000256" key="1">
    <source>
        <dbReference type="ARBA" id="ARBA00006525"/>
    </source>
</evidence>
<dbReference type="Pfam" id="PF02481">
    <property type="entry name" value="DNA_processg_A"/>
    <property type="match status" value="1"/>
</dbReference>
<dbReference type="InterPro" id="IPR057666">
    <property type="entry name" value="DrpA_SLOG"/>
</dbReference>
<dbReference type="Gene3D" id="3.40.50.450">
    <property type="match status" value="1"/>
</dbReference>
<reference evidence="3 4" key="1">
    <citation type="submission" date="2021-11" db="EMBL/GenBank/DDBJ databases">
        <title>Comparative genomics of bee honey and flower isolates.</title>
        <authorList>
            <person name="Bechtner J.D."/>
            <person name="Gallus M.K."/>
            <person name="Ehrmann M."/>
        </authorList>
    </citation>
    <scope>NUCLEOTIDE SEQUENCE [LARGE SCALE GENOMIC DNA]</scope>
    <source>
        <strain evidence="3 4">M161</strain>
    </source>
</reference>
<dbReference type="PANTHER" id="PTHR43022:SF1">
    <property type="entry name" value="PROTEIN SMF"/>
    <property type="match status" value="1"/>
</dbReference>
<feature type="domain" description="Smf/DprA SLOG" evidence="2">
    <location>
        <begin position="84"/>
        <end position="293"/>
    </location>
</feature>
<name>A0ABT0HZU3_9LACO</name>
<proteinExistence type="inferred from homology"/>
<dbReference type="Proteomes" id="UP001522905">
    <property type="component" value="Unassembled WGS sequence"/>
</dbReference>
<dbReference type="NCBIfam" id="TIGR00732">
    <property type="entry name" value="dprA"/>
    <property type="match status" value="1"/>
</dbReference>
<evidence type="ECO:0000313" key="4">
    <source>
        <dbReference type="Proteomes" id="UP001522905"/>
    </source>
</evidence>
<organism evidence="3 4">
    <name type="scientific">Apilactobacillus xinyiensis</name>
    <dbReference type="NCBI Taxonomy" id="2841032"/>
    <lineage>
        <taxon>Bacteria</taxon>
        <taxon>Bacillati</taxon>
        <taxon>Bacillota</taxon>
        <taxon>Bacilli</taxon>
        <taxon>Lactobacillales</taxon>
        <taxon>Lactobacillaceae</taxon>
        <taxon>Apilactobacillus</taxon>
    </lineage>
</organism>
<comment type="caution">
    <text evidence="3">The sequence shown here is derived from an EMBL/GenBank/DDBJ whole genome shotgun (WGS) entry which is preliminary data.</text>
</comment>
<dbReference type="InterPro" id="IPR003488">
    <property type="entry name" value="DprA"/>
</dbReference>
<evidence type="ECO:0000259" key="2">
    <source>
        <dbReference type="Pfam" id="PF02481"/>
    </source>
</evidence>